<gene>
    <name evidence="1" type="ORF">LCGC14_2164310</name>
</gene>
<organism evidence="1">
    <name type="scientific">marine sediment metagenome</name>
    <dbReference type="NCBI Taxonomy" id="412755"/>
    <lineage>
        <taxon>unclassified sequences</taxon>
        <taxon>metagenomes</taxon>
        <taxon>ecological metagenomes</taxon>
    </lineage>
</organism>
<sequence>MVLNIGWRILKFMNNTIDLFKEIIYIGIVGSRLRTAKSKIKKILFEKREKHGKIIAVSGGANGIDDDV</sequence>
<proteinExistence type="predicted"/>
<evidence type="ECO:0000313" key="1">
    <source>
        <dbReference type="EMBL" id="KKL64502.1"/>
    </source>
</evidence>
<feature type="non-terminal residue" evidence="1">
    <location>
        <position position="68"/>
    </location>
</feature>
<dbReference type="EMBL" id="LAZR01027820">
    <property type="protein sequence ID" value="KKL64502.1"/>
    <property type="molecule type" value="Genomic_DNA"/>
</dbReference>
<name>A0A0F9GMY6_9ZZZZ</name>
<protein>
    <submittedName>
        <fullName evidence="1">Uncharacterized protein</fullName>
    </submittedName>
</protein>
<reference evidence="1" key="1">
    <citation type="journal article" date="2015" name="Nature">
        <title>Complex archaea that bridge the gap between prokaryotes and eukaryotes.</title>
        <authorList>
            <person name="Spang A."/>
            <person name="Saw J.H."/>
            <person name="Jorgensen S.L."/>
            <person name="Zaremba-Niedzwiedzka K."/>
            <person name="Martijn J."/>
            <person name="Lind A.E."/>
            <person name="van Eijk R."/>
            <person name="Schleper C."/>
            <person name="Guy L."/>
            <person name="Ettema T.J."/>
        </authorList>
    </citation>
    <scope>NUCLEOTIDE SEQUENCE</scope>
</reference>
<comment type="caution">
    <text evidence="1">The sequence shown here is derived from an EMBL/GenBank/DDBJ whole genome shotgun (WGS) entry which is preliminary data.</text>
</comment>
<accession>A0A0F9GMY6</accession>
<dbReference type="AlphaFoldDB" id="A0A0F9GMY6"/>